<feature type="transmembrane region" description="Helical" evidence="1">
    <location>
        <begin position="156"/>
        <end position="177"/>
    </location>
</feature>
<gene>
    <name evidence="2" type="ORF">LCGC14_0546350</name>
</gene>
<organism evidence="2">
    <name type="scientific">marine sediment metagenome</name>
    <dbReference type="NCBI Taxonomy" id="412755"/>
    <lineage>
        <taxon>unclassified sequences</taxon>
        <taxon>metagenomes</taxon>
        <taxon>ecological metagenomes</taxon>
    </lineage>
</organism>
<reference evidence="2" key="1">
    <citation type="journal article" date="2015" name="Nature">
        <title>Complex archaea that bridge the gap between prokaryotes and eukaryotes.</title>
        <authorList>
            <person name="Spang A."/>
            <person name="Saw J.H."/>
            <person name="Jorgensen S.L."/>
            <person name="Zaremba-Niedzwiedzka K."/>
            <person name="Martijn J."/>
            <person name="Lind A.E."/>
            <person name="van Eijk R."/>
            <person name="Schleper C."/>
            <person name="Guy L."/>
            <person name="Ettema T.J."/>
        </authorList>
    </citation>
    <scope>NUCLEOTIDE SEQUENCE</scope>
</reference>
<feature type="transmembrane region" description="Helical" evidence="1">
    <location>
        <begin position="51"/>
        <end position="70"/>
    </location>
</feature>
<dbReference type="AlphaFoldDB" id="A0A0F9RRA2"/>
<keyword evidence="1" id="KW-1133">Transmembrane helix</keyword>
<keyword evidence="1" id="KW-0812">Transmembrane</keyword>
<feature type="transmembrane region" description="Helical" evidence="1">
    <location>
        <begin position="338"/>
        <end position="360"/>
    </location>
</feature>
<comment type="caution">
    <text evidence="2">The sequence shown here is derived from an EMBL/GenBank/DDBJ whole genome shotgun (WGS) entry which is preliminary data.</text>
</comment>
<evidence type="ECO:0000313" key="2">
    <source>
        <dbReference type="EMBL" id="KKN59010.1"/>
    </source>
</evidence>
<dbReference type="EMBL" id="LAZR01000742">
    <property type="protein sequence ID" value="KKN59010.1"/>
    <property type="molecule type" value="Genomic_DNA"/>
</dbReference>
<keyword evidence="1" id="KW-0472">Membrane</keyword>
<sequence length="361" mass="43090">MTRDKISREHFQNLLYSFERDEKINLCLIIYAYLFIIVTALIFVGIGYYPIFLYTMGFVFLILIISFAFSRKVSLHLNQKKNKKITHKLKQYLITGKKENDAKFEEIIKKLKLTERQYKIRHTIYLSYLLLVISIEILAIFLFDNIIVFINTLNYNIVQIAIFLLVELSINFLIVLLQTIRFMIFKSVRQLRDFLGKIITKQLSRIEKRIERIMDLKLKEFNFKSKQLLRWLQRWSDVYIGSYFVGLREQLLISDYKKFTYSIGDEVYYYSLFNALQLKIEENNLFCMPNGNKSKKEEKDDRISKIIKLNIKRLNTSIQSRLLGKNERRVKIRMSQTWIAIISITLSIIFSLSRLPSLIFP</sequence>
<protein>
    <submittedName>
        <fullName evidence="2">Uncharacterized protein</fullName>
    </submittedName>
</protein>
<evidence type="ECO:0000256" key="1">
    <source>
        <dbReference type="SAM" id="Phobius"/>
    </source>
</evidence>
<feature type="transmembrane region" description="Helical" evidence="1">
    <location>
        <begin position="125"/>
        <end position="150"/>
    </location>
</feature>
<accession>A0A0F9RRA2</accession>
<feature type="transmembrane region" description="Helical" evidence="1">
    <location>
        <begin position="24"/>
        <end position="45"/>
    </location>
</feature>
<name>A0A0F9RRA2_9ZZZZ</name>
<proteinExistence type="predicted"/>